<dbReference type="Gene3D" id="3.40.1420.10">
    <property type="entry name" value="Inhibitor of vertebrate lysozyme"/>
    <property type="match status" value="1"/>
</dbReference>
<evidence type="ECO:0000313" key="8">
    <source>
        <dbReference type="EMBL" id="QGN38081.1"/>
    </source>
</evidence>
<comment type="subcellular location">
    <subcellularLocation>
        <location evidence="1">Periplasm</location>
    </subcellularLocation>
</comment>
<dbReference type="RefSeq" id="WP_154680500.1">
    <property type="nucleotide sequence ID" value="NZ_CP046115.1"/>
</dbReference>
<dbReference type="Pfam" id="PF08816">
    <property type="entry name" value="Ivy"/>
    <property type="match status" value="1"/>
</dbReference>
<evidence type="ECO:0000256" key="5">
    <source>
        <dbReference type="PIRSR" id="PIRSR009103-1"/>
    </source>
</evidence>
<organism evidence="8 9">
    <name type="scientific">Klebsiella oxytoca</name>
    <dbReference type="NCBI Taxonomy" id="571"/>
    <lineage>
        <taxon>Bacteria</taxon>
        <taxon>Pseudomonadati</taxon>
        <taxon>Pseudomonadota</taxon>
        <taxon>Gammaproteobacteria</taxon>
        <taxon>Enterobacterales</taxon>
        <taxon>Enterobacteriaceae</taxon>
        <taxon>Klebsiella/Raoultella group</taxon>
        <taxon>Klebsiella</taxon>
    </lineage>
</organism>
<dbReference type="AlphaFoldDB" id="A0A6B8N083"/>
<accession>A0A6B8N083</accession>
<dbReference type="SUPFAM" id="SSF89872">
    <property type="entry name" value="Inhibitor of vertebrate lysozyme, Ivy"/>
    <property type="match status" value="1"/>
</dbReference>
<keyword evidence="4" id="KW-0574">Periplasm</keyword>
<dbReference type="Proteomes" id="UP000427108">
    <property type="component" value="Chromosome"/>
</dbReference>
<dbReference type="EMBL" id="CP046115">
    <property type="protein sequence ID" value="QGN38081.1"/>
    <property type="molecule type" value="Genomic_DNA"/>
</dbReference>
<evidence type="ECO:0000256" key="7">
    <source>
        <dbReference type="SAM" id="SignalP"/>
    </source>
</evidence>
<evidence type="ECO:0000256" key="6">
    <source>
        <dbReference type="PIRSR" id="PIRSR009103-2"/>
    </source>
</evidence>
<feature type="chain" id="PRO_5025684262" evidence="7">
    <location>
        <begin position="20"/>
        <end position="146"/>
    </location>
</feature>
<feature type="site" description="Important for lysozyme inhibition" evidence="5">
    <location>
        <position position="77"/>
    </location>
</feature>
<sequence length="146" mass="15913">MLKMLTAVAFLAVSTSAMAQDEITLNNLAKKEPAAFSQMLKGHNLPAWIKSGGTTTPARTVKLGSETYQVLSACKPHDCGAERFAVLWSEKSRQMTGLFSTVDEKTSQEKLTWLNVSDELSIDGKTVLFAALSGSLENHPDAFNYQ</sequence>
<feature type="disulfide bond" evidence="6">
    <location>
        <begin position="74"/>
        <end position="79"/>
    </location>
</feature>
<dbReference type="OrthoDB" id="9033596at2"/>
<name>A0A6B8N083_KLEOX</name>
<evidence type="ECO:0000313" key="9">
    <source>
        <dbReference type="Proteomes" id="UP000427108"/>
    </source>
</evidence>
<keyword evidence="6" id="KW-1015">Disulfide bond</keyword>
<evidence type="ECO:0000256" key="2">
    <source>
        <dbReference type="ARBA" id="ARBA00009724"/>
    </source>
</evidence>
<dbReference type="NCBIfam" id="NF007443">
    <property type="entry name" value="PRK09993.1"/>
    <property type="match status" value="1"/>
</dbReference>
<dbReference type="InterPro" id="IPR036501">
    <property type="entry name" value="Inhibitor_vert_lysozyme_sf"/>
</dbReference>
<dbReference type="InterPro" id="IPR014453">
    <property type="entry name" value="Inhibitor_vertebrate_lysozyme"/>
</dbReference>
<evidence type="ECO:0000256" key="4">
    <source>
        <dbReference type="ARBA" id="ARBA00022764"/>
    </source>
</evidence>
<reference evidence="8 9" key="1">
    <citation type="submission" date="2019-11" db="EMBL/GenBank/DDBJ databases">
        <title>Isolation and Application of One Kind of P-Hydroxybenzoic Acid Degrading Bacterium in Mitigating Cropping Obstacle of Cucumber.</title>
        <authorList>
            <person name="Wu F."/>
            <person name="An Y."/>
        </authorList>
    </citation>
    <scope>NUCLEOTIDE SEQUENCE [LARGE SCALE GENOMIC DNA]</scope>
    <source>
        <strain evidence="8 9">P620</strain>
    </source>
</reference>
<keyword evidence="3 7" id="KW-0732">Signal</keyword>
<feature type="signal peptide" evidence="7">
    <location>
        <begin position="1"/>
        <end position="19"/>
    </location>
</feature>
<comment type="similarity">
    <text evidence="2">Belongs to the ivy family.</text>
</comment>
<proteinExistence type="inferred from homology"/>
<protein>
    <submittedName>
        <fullName evidence="8">C-lysozyme inhibitor</fullName>
    </submittedName>
</protein>
<gene>
    <name evidence="8" type="ORF">GJ746_12560</name>
</gene>
<dbReference type="PIRSF" id="PIRSF009103">
    <property type="entry name" value="Ivy"/>
    <property type="match status" value="1"/>
</dbReference>
<evidence type="ECO:0000256" key="3">
    <source>
        <dbReference type="ARBA" id="ARBA00022729"/>
    </source>
</evidence>
<dbReference type="GO" id="GO:0042597">
    <property type="term" value="C:periplasmic space"/>
    <property type="evidence" value="ECO:0007669"/>
    <property type="project" value="UniProtKB-SubCell"/>
</dbReference>
<evidence type="ECO:0000256" key="1">
    <source>
        <dbReference type="ARBA" id="ARBA00004418"/>
    </source>
</evidence>